<proteinExistence type="predicted"/>
<dbReference type="Proteomes" id="UP000784294">
    <property type="component" value="Unassembled WGS sequence"/>
</dbReference>
<comment type="caution">
    <text evidence="3">The sequence shown here is derived from an EMBL/GenBank/DDBJ whole genome shotgun (WGS) entry which is preliminary data.</text>
</comment>
<dbReference type="PROSITE" id="PS00022">
    <property type="entry name" value="EGF_1"/>
    <property type="match status" value="1"/>
</dbReference>
<dbReference type="InterPro" id="IPR000742">
    <property type="entry name" value="EGF"/>
</dbReference>
<dbReference type="AlphaFoldDB" id="A0A3S5CSG3"/>
<protein>
    <recommendedName>
        <fullName evidence="1 2">EGF-like domain-containing protein</fullName>
    </recommendedName>
</protein>
<keyword evidence="4" id="KW-1185">Reference proteome</keyword>
<gene>
    <name evidence="3" type="ORF">PXEA_LOCUS37823</name>
</gene>
<dbReference type="PROSITE" id="PS01186">
    <property type="entry name" value="EGF_2"/>
    <property type="match status" value="1"/>
</dbReference>
<evidence type="ECO:0000259" key="2">
    <source>
        <dbReference type="PROSITE" id="PS01186"/>
    </source>
</evidence>
<evidence type="ECO:0000313" key="3">
    <source>
        <dbReference type="EMBL" id="VEL44383.1"/>
    </source>
</evidence>
<dbReference type="Gene3D" id="2.170.300.10">
    <property type="entry name" value="Tie2 ligand-binding domain superfamily"/>
    <property type="match status" value="1"/>
</dbReference>
<evidence type="ECO:0000259" key="1">
    <source>
        <dbReference type="PROSITE" id="PS00022"/>
    </source>
</evidence>
<reference evidence="3" key="1">
    <citation type="submission" date="2018-11" db="EMBL/GenBank/DDBJ databases">
        <authorList>
            <consortium name="Pathogen Informatics"/>
        </authorList>
    </citation>
    <scope>NUCLEOTIDE SEQUENCE</scope>
</reference>
<dbReference type="EMBL" id="CAAALY010297070">
    <property type="protein sequence ID" value="VEL44383.1"/>
    <property type="molecule type" value="Genomic_DNA"/>
</dbReference>
<dbReference type="OrthoDB" id="6137592at2759"/>
<accession>A0A3S5CSG3</accession>
<feature type="domain" description="EGF-like" evidence="1 2">
    <location>
        <begin position="46"/>
        <end position="57"/>
    </location>
</feature>
<organism evidence="3 4">
    <name type="scientific">Protopolystoma xenopodis</name>
    <dbReference type="NCBI Taxonomy" id="117903"/>
    <lineage>
        <taxon>Eukaryota</taxon>
        <taxon>Metazoa</taxon>
        <taxon>Spiralia</taxon>
        <taxon>Lophotrochozoa</taxon>
        <taxon>Platyhelminthes</taxon>
        <taxon>Monogenea</taxon>
        <taxon>Polyopisthocotylea</taxon>
        <taxon>Polystomatidea</taxon>
        <taxon>Polystomatidae</taxon>
        <taxon>Protopolystoma</taxon>
    </lineage>
</organism>
<sequence length="72" mass="7922">MNPKEEANRMHVYSIVACPTGKWGASCIESCECVNGVECDRQTGQCICFPGFTGHGCTERKLMHFPRGNGLQ</sequence>
<evidence type="ECO:0000313" key="4">
    <source>
        <dbReference type="Proteomes" id="UP000784294"/>
    </source>
</evidence>
<name>A0A3S5CSG3_9PLAT</name>